<dbReference type="PROSITE" id="PS50012">
    <property type="entry name" value="RCC1_3"/>
    <property type="match status" value="3"/>
</dbReference>
<evidence type="ECO:0000256" key="4">
    <source>
        <dbReference type="SAM" id="SignalP"/>
    </source>
</evidence>
<sequence length="687" mass="75694">MKNKFIYLLSLAVMLSIITVACAKPLLTEKQSTKFTSPTKNETLSEKVVSNNDNSLKVLGMMPQDDEVNMRAKSFIVIIFNKELLLKDSELISVTSNGTVIETMKAVEGNKLLIDPTTSLGSSASYKVTVKRESVSSKANEYLEQDYENFFTTELLRDLNLTAVRVLPESPGTMSNDSEPIQVLFNKNVVIGKHFSDIRGTINDEIVEVESTVHGMSMEIKIKAKEQQEGELRIEIPEGAIQGLIGEDFNEKIDLQYVLNSNLSIARSNVNTISTIDEIDRSYYHKKISAGTNHSLIINANKQVLEWKNNNSLYDELPTLIEPLANKEIISVSAGESHSLALASDGTVWAWGDNTQGQLGNGTYESRNTPVQVVGENGEGFLNNIVSISAGWDHNLAVTSDGNVFAWGLNEDGQLGDGGNNWVDSPVPVLVLAAENEGETYLEDVIYADAGAYHSVALKADGTAYFWGNQWKIFGMQIDLPTFIPRLIETDMYNNPIINVKDIQATALNTIILLEDGRMIAKGVNGSGELGNGEGYLVVLEYIYADYETGKVLENIKSFDVAVGRRFSDYAIYISAIDTGGSLYSWGGGLGVPRLVTDGKFTSIGNSHLGGMSFKPDGSLIAWEYNRTSDSFDIRKIGSYKDIRNYEYSPAGLLMKEIISIRGKKYEVSYSYDPNGNMLSKKLTQIE</sequence>
<dbReference type="InterPro" id="IPR058923">
    <property type="entry name" value="RCC1-like_dom"/>
</dbReference>
<feature type="domain" description="SbsA Ig-like" evidence="5">
    <location>
        <begin position="55"/>
        <end position="153"/>
    </location>
</feature>
<dbReference type="Pfam" id="PF25390">
    <property type="entry name" value="WD40_RLD"/>
    <property type="match status" value="1"/>
</dbReference>
<feature type="chain" id="PRO_5039912538" evidence="4">
    <location>
        <begin position="24"/>
        <end position="687"/>
    </location>
</feature>
<dbReference type="AlphaFoldDB" id="A0A9J6ZG34"/>
<dbReference type="InterPro" id="IPR051553">
    <property type="entry name" value="Ran_GTPase-activating"/>
</dbReference>
<dbReference type="PANTHER" id="PTHR45982">
    <property type="entry name" value="REGULATOR OF CHROMOSOME CONDENSATION"/>
    <property type="match status" value="1"/>
</dbReference>
<dbReference type="PRINTS" id="PR00633">
    <property type="entry name" value="RCCNDNSATION"/>
</dbReference>
<accession>A0A9J6ZG34</accession>
<dbReference type="KEGG" id="plig:NAG76_02170"/>
<evidence type="ECO:0000259" key="5">
    <source>
        <dbReference type="Pfam" id="PF13205"/>
    </source>
</evidence>
<evidence type="ECO:0000256" key="1">
    <source>
        <dbReference type="ARBA" id="ARBA00022658"/>
    </source>
</evidence>
<evidence type="ECO:0000256" key="3">
    <source>
        <dbReference type="ARBA" id="ARBA00022737"/>
    </source>
</evidence>
<dbReference type="PROSITE" id="PS51257">
    <property type="entry name" value="PROKAR_LIPOPROTEIN"/>
    <property type="match status" value="1"/>
</dbReference>
<gene>
    <name evidence="7" type="ORF">NAG76_02170</name>
</gene>
<dbReference type="EMBL" id="CP097899">
    <property type="protein sequence ID" value="URN95085.1"/>
    <property type="molecule type" value="Genomic_DNA"/>
</dbReference>
<proteinExistence type="predicted"/>
<keyword evidence="1" id="KW-0344">Guanine-nucleotide releasing factor</keyword>
<dbReference type="Pfam" id="PF13205">
    <property type="entry name" value="Big_5"/>
    <property type="match status" value="1"/>
</dbReference>
<dbReference type="InterPro" id="IPR009091">
    <property type="entry name" value="RCC1/BLIP-II"/>
</dbReference>
<evidence type="ECO:0000256" key="2">
    <source>
        <dbReference type="ARBA" id="ARBA00022729"/>
    </source>
</evidence>
<name>A0A9J6ZG34_9BACL</name>
<dbReference type="SUPFAM" id="SSF50985">
    <property type="entry name" value="RCC1/BLIP-II"/>
    <property type="match status" value="1"/>
</dbReference>
<dbReference type="InterPro" id="IPR032812">
    <property type="entry name" value="SbsA_Ig"/>
</dbReference>
<feature type="domain" description="RCC1-like" evidence="6">
    <location>
        <begin position="286"/>
        <end position="589"/>
    </location>
</feature>
<dbReference type="PROSITE" id="PS00626">
    <property type="entry name" value="RCC1_2"/>
    <property type="match status" value="1"/>
</dbReference>
<reference evidence="7" key="1">
    <citation type="submission" date="2022-05" db="EMBL/GenBank/DDBJ databases">
        <title>Novel bacterial taxa in a minimal lignocellulolytic consortium and its capacity to transform plastics disclosed by genome-resolved metagenomics.</title>
        <authorList>
            <person name="Rodriguez C.A.D."/>
            <person name="Diaz-Garcia L."/>
            <person name="Herrera K."/>
            <person name="Tarazona N.A."/>
            <person name="Sproer C."/>
            <person name="Overmann J."/>
            <person name="Jimenez D.J."/>
        </authorList>
    </citation>
    <scope>NUCLEOTIDE SEQUENCE</scope>
    <source>
        <strain evidence="7">MAG5</strain>
    </source>
</reference>
<protein>
    <submittedName>
        <fullName evidence="7">Ig-like domain-containing protein</fullName>
    </submittedName>
</protein>
<evidence type="ECO:0000313" key="8">
    <source>
        <dbReference type="Proteomes" id="UP001056756"/>
    </source>
</evidence>
<dbReference type="InterPro" id="IPR000408">
    <property type="entry name" value="Reg_chr_condens"/>
</dbReference>
<feature type="signal peptide" evidence="4">
    <location>
        <begin position="1"/>
        <end position="23"/>
    </location>
</feature>
<evidence type="ECO:0000313" key="7">
    <source>
        <dbReference type="EMBL" id="URN95085.1"/>
    </source>
</evidence>
<organism evidence="7 8">
    <name type="scientific">Candidatus Pristimantibacillus lignocellulolyticus</name>
    <dbReference type="NCBI Taxonomy" id="2994561"/>
    <lineage>
        <taxon>Bacteria</taxon>
        <taxon>Bacillati</taxon>
        <taxon>Bacillota</taxon>
        <taxon>Bacilli</taxon>
        <taxon>Bacillales</taxon>
        <taxon>Paenibacillaceae</taxon>
        <taxon>Candidatus Pristimantibacillus</taxon>
    </lineage>
</organism>
<dbReference type="Proteomes" id="UP001056756">
    <property type="component" value="Chromosome"/>
</dbReference>
<dbReference type="Gene3D" id="2.130.10.30">
    <property type="entry name" value="Regulator of chromosome condensation 1/beta-lactamase-inhibitor protein II"/>
    <property type="match status" value="1"/>
</dbReference>
<dbReference type="PANTHER" id="PTHR45982:SF1">
    <property type="entry name" value="REGULATOR OF CHROMOSOME CONDENSATION"/>
    <property type="match status" value="1"/>
</dbReference>
<keyword evidence="2 4" id="KW-0732">Signal</keyword>
<keyword evidence="3" id="KW-0677">Repeat</keyword>
<evidence type="ECO:0000259" key="6">
    <source>
        <dbReference type="Pfam" id="PF25390"/>
    </source>
</evidence>